<feature type="region of interest" description="Disordered" evidence="1">
    <location>
        <begin position="1"/>
        <end position="46"/>
    </location>
</feature>
<evidence type="ECO:0000256" key="1">
    <source>
        <dbReference type="SAM" id="MobiDB-lite"/>
    </source>
</evidence>
<keyword evidence="3" id="KW-1185">Reference proteome</keyword>
<feature type="compositionally biased region" description="Basic and acidic residues" evidence="1">
    <location>
        <begin position="1"/>
        <end position="11"/>
    </location>
</feature>
<feature type="compositionally biased region" description="Basic and acidic residues" evidence="1">
    <location>
        <begin position="35"/>
        <end position="46"/>
    </location>
</feature>
<reference evidence="2" key="2">
    <citation type="submission" date="2013-04" db="UniProtKB">
        <authorList>
            <consortium name="EnsemblPlants"/>
        </authorList>
    </citation>
    <scope>IDENTIFICATION</scope>
</reference>
<feature type="compositionally biased region" description="Polar residues" evidence="1">
    <location>
        <begin position="112"/>
        <end position="121"/>
    </location>
</feature>
<evidence type="ECO:0000313" key="2">
    <source>
        <dbReference type="EnsemblPlants" id="OB12G10070.1"/>
    </source>
</evidence>
<dbReference type="EnsemblPlants" id="OB12G10070.1">
    <property type="protein sequence ID" value="OB12G10070.1"/>
    <property type="gene ID" value="OB12G10070"/>
</dbReference>
<proteinExistence type="predicted"/>
<reference evidence="2" key="1">
    <citation type="journal article" date="2013" name="Nat. Commun.">
        <title>Whole-genome sequencing of Oryza brachyantha reveals mechanisms underlying Oryza genome evolution.</title>
        <authorList>
            <person name="Chen J."/>
            <person name="Huang Q."/>
            <person name="Gao D."/>
            <person name="Wang J."/>
            <person name="Lang Y."/>
            <person name="Liu T."/>
            <person name="Li B."/>
            <person name="Bai Z."/>
            <person name="Luis Goicoechea J."/>
            <person name="Liang C."/>
            <person name="Chen C."/>
            <person name="Zhang W."/>
            <person name="Sun S."/>
            <person name="Liao Y."/>
            <person name="Zhang X."/>
            <person name="Yang L."/>
            <person name="Song C."/>
            <person name="Wang M."/>
            <person name="Shi J."/>
            <person name="Liu G."/>
            <person name="Liu J."/>
            <person name="Zhou H."/>
            <person name="Zhou W."/>
            <person name="Yu Q."/>
            <person name="An N."/>
            <person name="Chen Y."/>
            <person name="Cai Q."/>
            <person name="Wang B."/>
            <person name="Liu B."/>
            <person name="Min J."/>
            <person name="Huang Y."/>
            <person name="Wu H."/>
            <person name="Li Z."/>
            <person name="Zhang Y."/>
            <person name="Yin Y."/>
            <person name="Song W."/>
            <person name="Jiang J."/>
            <person name="Jackson S.A."/>
            <person name="Wing R.A."/>
            <person name="Wang J."/>
            <person name="Chen M."/>
        </authorList>
    </citation>
    <scope>NUCLEOTIDE SEQUENCE [LARGE SCALE GENOMIC DNA]</scope>
    <source>
        <strain evidence="2">cv. IRGC 101232</strain>
    </source>
</reference>
<feature type="region of interest" description="Disordered" evidence="1">
    <location>
        <begin position="78"/>
        <end position="121"/>
    </location>
</feature>
<dbReference type="HOGENOM" id="CLU_2041642_0_0_1"/>
<dbReference type="AlphaFoldDB" id="J3NAJ9"/>
<sequence>MAHDRDSKVTARESGGGPMWRWRIRRSPRGPAGCGRERRAWHPRRGDDRSVVRRAWAWAPVGDNIDYLQRVRLQSTSNASTANQLTPESQLHRIQPLTLKGKFSKTEYKPPYSTSNTEKRE</sequence>
<protein>
    <submittedName>
        <fullName evidence="2">Uncharacterized protein</fullName>
    </submittedName>
</protein>
<accession>J3NAJ9</accession>
<organism evidence="2">
    <name type="scientific">Oryza brachyantha</name>
    <name type="common">malo sina</name>
    <dbReference type="NCBI Taxonomy" id="4533"/>
    <lineage>
        <taxon>Eukaryota</taxon>
        <taxon>Viridiplantae</taxon>
        <taxon>Streptophyta</taxon>
        <taxon>Embryophyta</taxon>
        <taxon>Tracheophyta</taxon>
        <taxon>Spermatophyta</taxon>
        <taxon>Magnoliopsida</taxon>
        <taxon>Liliopsida</taxon>
        <taxon>Poales</taxon>
        <taxon>Poaceae</taxon>
        <taxon>BOP clade</taxon>
        <taxon>Oryzoideae</taxon>
        <taxon>Oryzeae</taxon>
        <taxon>Oryzinae</taxon>
        <taxon>Oryza</taxon>
    </lineage>
</organism>
<evidence type="ECO:0000313" key="3">
    <source>
        <dbReference type="Proteomes" id="UP000006038"/>
    </source>
</evidence>
<name>J3NAJ9_ORYBR</name>
<dbReference type="Proteomes" id="UP000006038">
    <property type="component" value="Chromosome 12"/>
</dbReference>
<dbReference type="Gramene" id="OB12G10070.1">
    <property type="protein sequence ID" value="OB12G10070.1"/>
    <property type="gene ID" value="OB12G10070"/>
</dbReference>
<feature type="compositionally biased region" description="Polar residues" evidence="1">
    <location>
        <begin position="78"/>
        <end position="89"/>
    </location>
</feature>